<keyword evidence="3" id="KW-1185">Reference proteome</keyword>
<dbReference type="EMBL" id="JABFTP020000144">
    <property type="protein sequence ID" value="KAL3282648.1"/>
    <property type="molecule type" value="Genomic_DNA"/>
</dbReference>
<gene>
    <name evidence="2" type="ORF">HHI36_005823</name>
</gene>
<evidence type="ECO:0000313" key="3">
    <source>
        <dbReference type="Proteomes" id="UP001516400"/>
    </source>
</evidence>
<dbReference type="AlphaFoldDB" id="A0ABD2NVH9"/>
<proteinExistence type="predicted"/>
<feature type="coiled-coil region" evidence="1">
    <location>
        <begin position="14"/>
        <end position="59"/>
    </location>
</feature>
<sequence length="94" mass="10988">MSETVLNENPRDSIRKLQREIKETRQTLMDKLEDSQKKVTELEGENKYLRSRIDFLEARGRKNNSIVNGLQVDVDKNLEDNGSLNEKLDLRLNT</sequence>
<reference evidence="2 3" key="1">
    <citation type="journal article" date="2021" name="BMC Biol.">
        <title>Horizontally acquired antibacterial genes associated with adaptive radiation of ladybird beetles.</title>
        <authorList>
            <person name="Li H.S."/>
            <person name="Tang X.F."/>
            <person name="Huang Y.H."/>
            <person name="Xu Z.Y."/>
            <person name="Chen M.L."/>
            <person name="Du X.Y."/>
            <person name="Qiu B.Y."/>
            <person name="Chen P.T."/>
            <person name="Zhang W."/>
            <person name="Slipinski A."/>
            <person name="Escalona H.E."/>
            <person name="Waterhouse R.M."/>
            <person name="Zwick A."/>
            <person name="Pang H."/>
        </authorList>
    </citation>
    <scope>NUCLEOTIDE SEQUENCE [LARGE SCALE GENOMIC DNA]</scope>
    <source>
        <strain evidence="2">SYSU2018</strain>
    </source>
</reference>
<evidence type="ECO:0000313" key="2">
    <source>
        <dbReference type="EMBL" id="KAL3282648.1"/>
    </source>
</evidence>
<dbReference type="Proteomes" id="UP001516400">
    <property type="component" value="Unassembled WGS sequence"/>
</dbReference>
<name>A0ABD2NVH9_9CUCU</name>
<evidence type="ECO:0000256" key="1">
    <source>
        <dbReference type="SAM" id="Coils"/>
    </source>
</evidence>
<accession>A0ABD2NVH9</accession>
<keyword evidence="1" id="KW-0175">Coiled coil</keyword>
<organism evidence="2 3">
    <name type="scientific">Cryptolaemus montrouzieri</name>
    <dbReference type="NCBI Taxonomy" id="559131"/>
    <lineage>
        <taxon>Eukaryota</taxon>
        <taxon>Metazoa</taxon>
        <taxon>Ecdysozoa</taxon>
        <taxon>Arthropoda</taxon>
        <taxon>Hexapoda</taxon>
        <taxon>Insecta</taxon>
        <taxon>Pterygota</taxon>
        <taxon>Neoptera</taxon>
        <taxon>Endopterygota</taxon>
        <taxon>Coleoptera</taxon>
        <taxon>Polyphaga</taxon>
        <taxon>Cucujiformia</taxon>
        <taxon>Coccinelloidea</taxon>
        <taxon>Coccinellidae</taxon>
        <taxon>Scymninae</taxon>
        <taxon>Scymnini</taxon>
        <taxon>Cryptolaemus</taxon>
    </lineage>
</organism>
<protein>
    <submittedName>
        <fullName evidence="2">Uncharacterized protein</fullName>
    </submittedName>
</protein>
<comment type="caution">
    <text evidence="2">The sequence shown here is derived from an EMBL/GenBank/DDBJ whole genome shotgun (WGS) entry which is preliminary data.</text>
</comment>